<comment type="caution">
    <text evidence="3">The sequence shown here is derived from an EMBL/GenBank/DDBJ whole genome shotgun (WGS) entry which is preliminary data.</text>
</comment>
<name>A0ABQ1HV16_9ALTE</name>
<dbReference type="InterPro" id="IPR010985">
    <property type="entry name" value="Ribbon_hlx_hlx"/>
</dbReference>
<evidence type="ECO:0000313" key="3">
    <source>
        <dbReference type="EMBL" id="GGA92290.1"/>
    </source>
</evidence>
<reference evidence="4" key="1">
    <citation type="journal article" date="2019" name="Int. J. Syst. Evol. Microbiol.">
        <title>The Global Catalogue of Microorganisms (GCM) 10K type strain sequencing project: providing services to taxonomists for standard genome sequencing and annotation.</title>
        <authorList>
            <consortium name="The Broad Institute Genomics Platform"/>
            <consortium name="The Broad Institute Genome Sequencing Center for Infectious Disease"/>
            <person name="Wu L."/>
            <person name="Ma J."/>
        </authorList>
    </citation>
    <scope>NUCLEOTIDE SEQUENCE [LARGE SCALE GENOMIC DNA]</scope>
    <source>
        <strain evidence="4">CGMCC 1.10131</strain>
    </source>
</reference>
<evidence type="ECO:0000256" key="1">
    <source>
        <dbReference type="SAM" id="MobiDB-lite"/>
    </source>
</evidence>
<dbReference type="RefSeq" id="WP_055731733.1">
    <property type="nucleotide sequence ID" value="NZ_BMDY01000001.1"/>
</dbReference>
<feature type="region of interest" description="Disordered" evidence="1">
    <location>
        <begin position="1"/>
        <end position="47"/>
    </location>
</feature>
<dbReference type="CDD" id="cd21631">
    <property type="entry name" value="RHH_CopG_NikR-like"/>
    <property type="match status" value="1"/>
</dbReference>
<protein>
    <submittedName>
        <fullName evidence="3">LexA family transcriptional regulator</fullName>
    </submittedName>
</protein>
<evidence type="ECO:0000259" key="2">
    <source>
        <dbReference type="Pfam" id="PF01402"/>
    </source>
</evidence>
<feature type="domain" description="Ribbon-helix-helix protein CopG" evidence="2">
    <location>
        <begin position="51"/>
        <end position="87"/>
    </location>
</feature>
<organism evidence="3 4">
    <name type="scientific">Agarivorans gilvus</name>
    <dbReference type="NCBI Taxonomy" id="680279"/>
    <lineage>
        <taxon>Bacteria</taxon>
        <taxon>Pseudomonadati</taxon>
        <taxon>Pseudomonadota</taxon>
        <taxon>Gammaproteobacteria</taxon>
        <taxon>Alteromonadales</taxon>
        <taxon>Alteromonadaceae</taxon>
        <taxon>Agarivorans</taxon>
    </lineage>
</organism>
<dbReference type="Pfam" id="PF01402">
    <property type="entry name" value="RHH_1"/>
    <property type="match status" value="1"/>
</dbReference>
<keyword evidence="4" id="KW-1185">Reference proteome</keyword>
<accession>A0ABQ1HV16</accession>
<evidence type="ECO:0000313" key="4">
    <source>
        <dbReference type="Proteomes" id="UP000651977"/>
    </source>
</evidence>
<dbReference type="InterPro" id="IPR013321">
    <property type="entry name" value="Arc_rbn_hlx_hlx"/>
</dbReference>
<sequence length="94" mass="10970">MAKQNTDRTTIDLFASEKRVGRPRTNPLERKDQLKANKRNQLKRDRANGLKRIELKVEQQLFEKLNQLATESGISRSELIEKMLNKQVSQFSTN</sequence>
<proteinExistence type="predicted"/>
<dbReference type="NCBIfam" id="NF008671">
    <property type="entry name" value="PRK11675.1"/>
    <property type="match status" value="1"/>
</dbReference>
<dbReference type="Proteomes" id="UP000651977">
    <property type="component" value="Unassembled WGS sequence"/>
</dbReference>
<dbReference type="Gene3D" id="1.10.1220.10">
    <property type="entry name" value="Met repressor-like"/>
    <property type="match status" value="1"/>
</dbReference>
<feature type="compositionally biased region" description="Basic and acidic residues" evidence="1">
    <location>
        <begin position="1"/>
        <end position="20"/>
    </location>
</feature>
<dbReference type="EMBL" id="BMDY01000001">
    <property type="protein sequence ID" value="GGA92290.1"/>
    <property type="molecule type" value="Genomic_DNA"/>
</dbReference>
<dbReference type="SUPFAM" id="SSF47598">
    <property type="entry name" value="Ribbon-helix-helix"/>
    <property type="match status" value="1"/>
</dbReference>
<gene>
    <name evidence="3" type="ORF">GCM10007414_01170</name>
</gene>
<dbReference type="InterPro" id="IPR002145">
    <property type="entry name" value="CopG"/>
</dbReference>